<dbReference type="AlphaFoldDB" id="A0A850TCX3"/>
<dbReference type="Pfam" id="PF09707">
    <property type="entry name" value="Cas_Cas2CT1978"/>
    <property type="match status" value="1"/>
</dbReference>
<accession>A0A850TCX3</accession>
<protein>
    <submittedName>
        <fullName evidence="1">Type I-E CRISPR-associated endoribonuclease Cas2</fullName>
    </submittedName>
</protein>
<proteinExistence type="predicted"/>
<evidence type="ECO:0000313" key="2">
    <source>
        <dbReference type="Proteomes" id="UP000553343"/>
    </source>
</evidence>
<name>A0A850TCX3_9BACT</name>
<comment type="caution">
    <text evidence="1">The sequence shown here is derived from an EMBL/GenBank/DDBJ whole genome shotgun (WGS) entry which is preliminary data.</text>
</comment>
<dbReference type="RefSeq" id="WP_178366712.1">
    <property type="nucleotide sequence ID" value="NZ_JACADJ010000028.1"/>
</dbReference>
<dbReference type="InterPro" id="IPR010152">
    <property type="entry name" value="CRISPR-assoc_prot_Cas2_sub"/>
</dbReference>
<gene>
    <name evidence="1" type="primary">cas2e</name>
    <name evidence="1" type="ORF">HXW94_09695</name>
</gene>
<dbReference type="NCBIfam" id="TIGR01873">
    <property type="entry name" value="cas_CT1978"/>
    <property type="match status" value="1"/>
</dbReference>
<organism evidence="1 2">
    <name type="scientific">Desulfobacter latus</name>
    <dbReference type="NCBI Taxonomy" id="2292"/>
    <lineage>
        <taxon>Bacteria</taxon>
        <taxon>Pseudomonadati</taxon>
        <taxon>Thermodesulfobacteriota</taxon>
        <taxon>Desulfobacteria</taxon>
        <taxon>Desulfobacterales</taxon>
        <taxon>Desulfobacteraceae</taxon>
        <taxon>Desulfobacter</taxon>
    </lineage>
</organism>
<reference evidence="1 2" key="1">
    <citation type="submission" date="2020-06" db="EMBL/GenBank/DDBJ databases">
        <title>High-quality draft genome of sulfate reducer Desulfobacter latus type strain AcrS2 isolated from marine sediment.</title>
        <authorList>
            <person name="Hoppe M."/>
            <person name="Larsen C.K."/>
            <person name="Marshall I.P.G."/>
            <person name="Schramm A."/>
            <person name="Marietou A.G."/>
        </authorList>
    </citation>
    <scope>NUCLEOTIDE SEQUENCE [LARGE SCALE GENOMIC DNA]</scope>
    <source>
        <strain evidence="1 2">AcRS2</strain>
    </source>
</reference>
<dbReference type="Proteomes" id="UP000553343">
    <property type="component" value="Unassembled WGS sequence"/>
</dbReference>
<sequence length="97" mass="11053">MTVIICNDTPAAIRGMLKRWFVEPKPNVFVGTVNRRTREKTIEYIRRNAPGLGMLILATAPNSQGFSIVSYGETHRIPVVYDGHYLIAEKWNEDDEC</sequence>
<keyword evidence="2" id="KW-1185">Reference proteome</keyword>
<dbReference type="Gene3D" id="3.30.70.240">
    <property type="match status" value="1"/>
</dbReference>
<evidence type="ECO:0000313" key="1">
    <source>
        <dbReference type="EMBL" id="NWH05256.1"/>
    </source>
</evidence>
<dbReference type="EMBL" id="JACADJ010000028">
    <property type="protein sequence ID" value="NWH05256.1"/>
    <property type="molecule type" value="Genomic_DNA"/>
</dbReference>